<evidence type="ECO:0000256" key="1">
    <source>
        <dbReference type="ARBA" id="ARBA00009067"/>
    </source>
</evidence>
<feature type="transmembrane region" description="Helical" evidence="2">
    <location>
        <begin position="188"/>
        <end position="206"/>
    </location>
</feature>
<comment type="caution">
    <text evidence="4">The sequence shown here is derived from an EMBL/GenBank/DDBJ whole genome shotgun (WGS) entry which is preliminary data.</text>
</comment>
<feature type="transmembrane region" description="Helical" evidence="2">
    <location>
        <begin position="91"/>
        <end position="112"/>
    </location>
</feature>
<dbReference type="PATRIC" id="fig|1423768.4.peg.1020"/>
<dbReference type="Pfam" id="PF02517">
    <property type="entry name" value="Rce1-like"/>
    <property type="match status" value="1"/>
</dbReference>
<feature type="domain" description="CAAX prenyl protease 2/Lysostaphin resistance protein A-like" evidence="3">
    <location>
        <begin position="132"/>
        <end position="224"/>
    </location>
</feature>
<dbReference type="AlphaFoldDB" id="A0A0R1FLH4"/>
<dbReference type="Proteomes" id="UP000051794">
    <property type="component" value="Unassembled WGS sequence"/>
</dbReference>
<name>A0A0R1FLH4_9LACO</name>
<gene>
    <name evidence="4" type="ORF">FD43_GL001013</name>
</gene>
<dbReference type="InterPro" id="IPR003675">
    <property type="entry name" value="Rce1/LyrA-like_dom"/>
</dbReference>
<comment type="similarity">
    <text evidence="1">Belongs to the UPF0177 family.</text>
</comment>
<keyword evidence="2" id="KW-0472">Membrane</keyword>
<evidence type="ECO:0000259" key="3">
    <source>
        <dbReference type="Pfam" id="PF02517"/>
    </source>
</evidence>
<proteinExistence type="inferred from homology"/>
<dbReference type="GO" id="GO:0004175">
    <property type="term" value="F:endopeptidase activity"/>
    <property type="evidence" value="ECO:0007669"/>
    <property type="project" value="UniProtKB-ARBA"/>
</dbReference>
<organism evidence="4 5">
    <name type="scientific">Apilactobacillus kunkeei DSM 12361 = ATCC 700308</name>
    <dbReference type="NCBI Taxonomy" id="1423768"/>
    <lineage>
        <taxon>Bacteria</taxon>
        <taxon>Bacillati</taxon>
        <taxon>Bacillota</taxon>
        <taxon>Bacilli</taxon>
        <taxon>Lactobacillales</taxon>
        <taxon>Lactobacillaceae</taxon>
        <taxon>Apilactobacillus</taxon>
    </lineage>
</organism>
<feature type="transmembrane region" description="Helical" evidence="2">
    <location>
        <begin position="51"/>
        <end position="70"/>
    </location>
</feature>
<evidence type="ECO:0000313" key="5">
    <source>
        <dbReference type="Proteomes" id="UP000051794"/>
    </source>
</evidence>
<feature type="transmembrane region" description="Helical" evidence="2">
    <location>
        <begin position="132"/>
        <end position="153"/>
    </location>
</feature>
<accession>A0A0R1FLH4</accession>
<dbReference type="PANTHER" id="PTHR36435:SF1">
    <property type="entry name" value="CAAX AMINO TERMINAL PROTEASE FAMILY PROTEIN"/>
    <property type="match status" value="1"/>
</dbReference>
<dbReference type="RefSeq" id="WP_080997490.1">
    <property type="nucleotide sequence ID" value="NZ_AZCK01000016.1"/>
</dbReference>
<dbReference type="PANTHER" id="PTHR36435">
    <property type="entry name" value="SLR1288 PROTEIN"/>
    <property type="match status" value="1"/>
</dbReference>
<feature type="transmembrane region" description="Helical" evidence="2">
    <location>
        <begin position="18"/>
        <end position="39"/>
    </location>
</feature>
<evidence type="ECO:0000256" key="2">
    <source>
        <dbReference type="SAM" id="Phobius"/>
    </source>
</evidence>
<dbReference type="InterPro" id="IPR052710">
    <property type="entry name" value="CAAX_protease"/>
</dbReference>
<sequence length="235" mass="27881">MVRNSDTWRSDHLLKRGFIGFCLICMVASSIQFIPVQYIQSNQVNVNNVTLTIEFFGAYIIMLNFAVYAYRRYGNGNIFKMLSLKDYQLTAFATVMSFLIAQAYIFMFDIFFQNRFRIEAIHFSKDLYNNTWSLILLVLGFVFLSPILEELVFRAYILDVAFSDKWRWLGEIVSALFYGLFHMRYHNLFSFIFFAQYGFWMAWLYNQTRNVKAAILMHIVLNAVTISIIGYYYYH</sequence>
<dbReference type="GO" id="GO:0080120">
    <property type="term" value="P:CAAX-box protein maturation"/>
    <property type="evidence" value="ECO:0007669"/>
    <property type="project" value="UniProtKB-ARBA"/>
</dbReference>
<keyword evidence="2" id="KW-0812">Transmembrane</keyword>
<evidence type="ECO:0000313" key="4">
    <source>
        <dbReference type="EMBL" id="KRK22608.1"/>
    </source>
</evidence>
<dbReference type="EMBL" id="AZCK01000016">
    <property type="protein sequence ID" value="KRK22608.1"/>
    <property type="molecule type" value="Genomic_DNA"/>
</dbReference>
<dbReference type="GeneID" id="66349414"/>
<protein>
    <recommendedName>
        <fullName evidence="3">CAAX prenyl protease 2/Lysostaphin resistance protein A-like domain-containing protein</fullName>
    </recommendedName>
</protein>
<keyword evidence="2" id="KW-1133">Transmembrane helix</keyword>
<reference evidence="4 5" key="1">
    <citation type="journal article" date="2015" name="Genome Announc.">
        <title>Expanding the biotechnology potential of lactobacilli through comparative genomics of 213 strains and associated genera.</title>
        <authorList>
            <person name="Sun Z."/>
            <person name="Harris H.M."/>
            <person name="McCann A."/>
            <person name="Guo C."/>
            <person name="Argimon S."/>
            <person name="Zhang W."/>
            <person name="Yang X."/>
            <person name="Jeffery I.B."/>
            <person name="Cooney J.C."/>
            <person name="Kagawa T.F."/>
            <person name="Liu W."/>
            <person name="Song Y."/>
            <person name="Salvetti E."/>
            <person name="Wrobel A."/>
            <person name="Rasinkangas P."/>
            <person name="Parkhill J."/>
            <person name="Rea M.C."/>
            <person name="O'Sullivan O."/>
            <person name="Ritari J."/>
            <person name="Douillard F.P."/>
            <person name="Paul Ross R."/>
            <person name="Yang R."/>
            <person name="Briner A.E."/>
            <person name="Felis G.E."/>
            <person name="de Vos W.M."/>
            <person name="Barrangou R."/>
            <person name="Klaenhammer T.R."/>
            <person name="Caufield P.W."/>
            <person name="Cui Y."/>
            <person name="Zhang H."/>
            <person name="O'Toole P.W."/>
        </authorList>
    </citation>
    <scope>NUCLEOTIDE SEQUENCE [LARGE SCALE GENOMIC DNA]</scope>
    <source>
        <strain evidence="4 5">DSM 12361</strain>
    </source>
</reference>
<feature type="transmembrane region" description="Helical" evidence="2">
    <location>
        <begin position="213"/>
        <end position="234"/>
    </location>
</feature>